<dbReference type="SUPFAM" id="SSF49464">
    <property type="entry name" value="Carboxypeptidase regulatory domain-like"/>
    <property type="match status" value="1"/>
</dbReference>
<evidence type="ECO:0000256" key="1">
    <source>
        <dbReference type="PROSITE-ProRule" id="PRU01360"/>
    </source>
</evidence>
<dbReference type="InterPro" id="IPR037066">
    <property type="entry name" value="Plug_dom_sf"/>
</dbReference>
<keyword evidence="1" id="KW-0998">Cell outer membrane</keyword>
<dbReference type="RefSeq" id="WP_048922183.1">
    <property type="nucleotide sequence ID" value="NZ_CP010777.1"/>
</dbReference>
<accession>A0A0H4VTJ0</accession>
<protein>
    <recommendedName>
        <fullName evidence="3">TonB-dependent receptor plug domain-containing protein</fullName>
    </recommendedName>
</protein>
<dbReference type="SUPFAM" id="SSF56935">
    <property type="entry name" value="Porins"/>
    <property type="match status" value="1"/>
</dbReference>
<keyword evidence="1" id="KW-1134">Transmembrane beta strand</keyword>
<evidence type="ECO:0000313" key="4">
    <source>
        <dbReference type="EMBL" id="AKQ47119.1"/>
    </source>
</evidence>
<evidence type="ECO:0000256" key="2">
    <source>
        <dbReference type="SAM" id="SignalP"/>
    </source>
</evidence>
<dbReference type="PROSITE" id="PS52016">
    <property type="entry name" value="TONB_DEPENDENT_REC_3"/>
    <property type="match status" value="1"/>
</dbReference>
<organism evidence="4 5">
    <name type="scientific">Rufibacter radiotolerans</name>
    <dbReference type="NCBI Taxonomy" id="1379910"/>
    <lineage>
        <taxon>Bacteria</taxon>
        <taxon>Pseudomonadati</taxon>
        <taxon>Bacteroidota</taxon>
        <taxon>Cytophagia</taxon>
        <taxon>Cytophagales</taxon>
        <taxon>Hymenobacteraceae</taxon>
        <taxon>Rufibacter</taxon>
    </lineage>
</organism>
<dbReference type="Proteomes" id="UP000036458">
    <property type="component" value="Chromosome"/>
</dbReference>
<dbReference type="Gene3D" id="2.170.130.10">
    <property type="entry name" value="TonB-dependent receptor, plug domain"/>
    <property type="match status" value="1"/>
</dbReference>
<comment type="subcellular location">
    <subcellularLocation>
        <location evidence="1">Cell outer membrane</location>
        <topology evidence="1">Multi-pass membrane protein</topology>
    </subcellularLocation>
</comment>
<dbReference type="InterPro" id="IPR039426">
    <property type="entry name" value="TonB-dep_rcpt-like"/>
</dbReference>
<sequence>MPFQRKKTFLFLSLAAVLAVSSFAPNEWQEGGMLQKIAAKLSTYTRNYPQEKVYLHLDKPFYAAGEDIWFKAYVVEAEQHAPSPLSKVLYVELINQEDSVYSRVAIDVQDGVGKGDFALSDTISQGLYRVRAYTSWMQNSDEEYFFHQNVNIYNPRVEDVVPTVAFDLQRQGAGDSVRVRLSLKNHREEVIPQTPFTYHTRLNRKQSSKKKGMTNLGGNAEFRFFLPDGAARENARLELTILEGKQQYHRSFQVPQAVDKPDVQFFPESGDLVANMWSTVGLKVVDVNGLGKEAQGSVFDQDGQKVADFKTLKFGMGRFGFKPLPGKKYQARLKNAQGAELTYALPAVKERGLTMTVDPLKEGNIRVKGFLTGYADGVGRPKSIYVIGQTRGKVYFTGQASMTKDVFVMEVPFSTLPTGVCQITMFSDTGQPLAERLVFVDRAMNLQLTLTSEKPIYKPREKVTMHLKALDYTGKPVAGNFSVAVTDAQKVEQESDGATILTNLLLTSDLRGHIEQPGYYFSSQHPEAGLALDNLMLTQGWRRFLWKDILEEKKPALPYPLEQAVAVTGKVLKLSGKPEPNAGVTLYDLRNLGNMQTTTTDANGKFLFGIKDISDSSRLVVQARSPKGKSSLEVVLEKGLPVTLVKPQVPYAPAPAPYSPALWEYLQGNREQLKLDQLAGKSILLNAVNIKGQKDKEEEDWSSSGLHNQADRSFKGSDLPMSLDLITNLQGRVAGLQVRGNEVSMRGGGEPLFLVDGMPIDIDYVRSISMNEIERVDILKPGPNAAIYGLQGGNGVIAVTLKKGVSVANPETRWKGIAAYQGVRLQQARAFYMPRYDKPSNIEAPDLRTTIFWSPTVTTDANGRGSFSFFAADAKTTYRAILEGFTGKGQLGRAEASLQVKSAF</sequence>
<dbReference type="EMBL" id="CP010777">
    <property type="protein sequence ID" value="AKQ47119.1"/>
    <property type="molecule type" value="Genomic_DNA"/>
</dbReference>
<dbReference type="STRING" id="1379910.TH63_18090"/>
<reference evidence="4 5" key="1">
    <citation type="submission" date="2015-01" db="EMBL/GenBank/DDBJ databases">
        <title>Rufibacter sp./DG31D/ whole genome sequencing.</title>
        <authorList>
            <person name="Kim M.K."/>
            <person name="Srinivasan S."/>
            <person name="Lee J.-J."/>
        </authorList>
    </citation>
    <scope>NUCLEOTIDE SEQUENCE [LARGE SCALE GENOMIC DNA]</scope>
    <source>
        <strain evidence="4 5">DG31D</strain>
    </source>
</reference>
<dbReference type="InterPro" id="IPR008969">
    <property type="entry name" value="CarboxyPept-like_regulatory"/>
</dbReference>
<keyword evidence="5" id="KW-1185">Reference proteome</keyword>
<keyword evidence="1" id="KW-0472">Membrane</keyword>
<dbReference type="InterPro" id="IPR012910">
    <property type="entry name" value="Plug_dom"/>
</dbReference>
<evidence type="ECO:0000259" key="3">
    <source>
        <dbReference type="Pfam" id="PF07715"/>
    </source>
</evidence>
<dbReference type="PATRIC" id="fig|1379910.4.peg.3941"/>
<keyword evidence="2" id="KW-0732">Signal</keyword>
<keyword evidence="1" id="KW-0812">Transmembrane</keyword>
<feature type="signal peptide" evidence="2">
    <location>
        <begin position="1"/>
        <end position="24"/>
    </location>
</feature>
<evidence type="ECO:0000313" key="5">
    <source>
        <dbReference type="Proteomes" id="UP000036458"/>
    </source>
</evidence>
<comment type="similarity">
    <text evidence="1">Belongs to the TonB-dependent receptor family.</text>
</comment>
<dbReference type="Gene3D" id="2.60.40.1930">
    <property type="match status" value="1"/>
</dbReference>
<dbReference type="KEGG" id="ruf:TH63_18090"/>
<keyword evidence="1" id="KW-0813">Transport</keyword>
<gene>
    <name evidence="4" type="ORF">TH63_18090</name>
</gene>
<dbReference type="GO" id="GO:0009279">
    <property type="term" value="C:cell outer membrane"/>
    <property type="evidence" value="ECO:0007669"/>
    <property type="project" value="UniProtKB-SubCell"/>
</dbReference>
<name>A0A0H4VTJ0_9BACT</name>
<feature type="domain" description="TonB-dependent receptor plug" evidence="3">
    <location>
        <begin position="730"/>
        <end position="796"/>
    </location>
</feature>
<feature type="chain" id="PRO_5005211159" description="TonB-dependent receptor plug domain-containing protein" evidence="2">
    <location>
        <begin position="25"/>
        <end position="904"/>
    </location>
</feature>
<dbReference type="Pfam" id="PF07715">
    <property type="entry name" value="Plug"/>
    <property type="match status" value="1"/>
</dbReference>
<dbReference type="AlphaFoldDB" id="A0A0H4VTJ0"/>
<proteinExistence type="inferred from homology"/>
<dbReference type="OrthoDB" id="679547at2"/>